<dbReference type="InterPro" id="IPR035919">
    <property type="entry name" value="EAL_sf"/>
</dbReference>
<gene>
    <name evidence="3" type="ORF">ACFOGJ_29130</name>
</gene>
<dbReference type="SUPFAM" id="SSF55073">
    <property type="entry name" value="Nucleotide cyclase"/>
    <property type="match status" value="1"/>
</dbReference>
<dbReference type="EMBL" id="JBHRTR010000054">
    <property type="protein sequence ID" value="MFC3231347.1"/>
    <property type="molecule type" value="Genomic_DNA"/>
</dbReference>
<dbReference type="InterPro" id="IPR029787">
    <property type="entry name" value="Nucleotide_cyclase"/>
</dbReference>
<accession>A0ABV7LAV9</accession>
<feature type="domain" description="EAL" evidence="2">
    <location>
        <begin position="335"/>
        <end position="590"/>
    </location>
</feature>
<feature type="compositionally biased region" description="Basic and acidic residues" evidence="1">
    <location>
        <begin position="607"/>
        <end position="616"/>
    </location>
</feature>
<dbReference type="RefSeq" id="WP_379907084.1">
    <property type="nucleotide sequence ID" value="NZ_JBHRTR010000054.1"/>
</dbReference>
<dbReference type="InterPro" id="IPR035965">
    <property type="entry name" value="PAS-like_dom_sf"/>
</dbReference>
<dbReference type="Pfam" id="PF00990">
    <property type="entry name" value="GGDEF"/>
    <property type="match status" value="1"/>
</dbReference>
<dbReference type="Pfam" id="PF00563">
    <property type="entry name" value="EAL"/>
    <property type="match status" value="1"/>
</dbReference>
<dbReference type="PANTHER" id="PTHR33121:SF79">
    <property type="entry name" value="CYCLIC DI-GMP PHOSPHODIESTERASE PDED-RELATED"/>
    <property type="match status" value="1"/>
</dbReference>
<dbReference type="SMART" id="SM00091">
    <property type="entry name" value="PAS"/>
    <property type="match status" value="1"/>
</dbReference>
<feature type="compositionally biased region" description="Basic residues" evidence="1">
    <location>
        <begin position="617"/>
        <end position="629"/>
    </location>
</feature>
<comment type="caution">
    <text evidence="3">The sequence shown here is derived from an EMBL/GenBank/DDBJ whole genome shotgun (WGS) entry which is preliminary data.</text>
</comment>
<dbReference type="Gene3D" id="3.20.20.450">
    <property type="entry name" value="EAL domain"/>
    <property type="match status" value="1"/>
</dbReference>
<organism evidence="3 4">
    <name type="scientific">Marinibaculum pumilum</name>
    <dbReference type="NCBI Taxonomy" id="1766165"/>
    <lineage>
        <taxon>Bacteria</taxon>
        <taxon>Pseudomonadati</taxon>
        <taxon>Pseudomonadota</taxon>
        <taxon>Alphaproteobacteria</taxon>
        <taxon>Rhodospirillales</taxon>
        <taxon>Rhodospirillaceae</taxon>
        <taxon>Marinibaculum</taxon>
    </lineage>
</organism>
<dbReference type="CDD" id="cd00130">
    <property type="entry name" value="PAS"/>
    <property type="match status" value="1"/>
</dbReference>
<evidence type="ECO:0000259" key="2">
    <source>
        <dbReference type="PROSITE" id="PS50883"/>
    </source>
</evidence>
<dbReference type="PROSITE" id="PS50883">
    <property type="entry name" value="EAL"/>
    <property type="match status" value="1"/>
</dbReference>
<dbReference type="CDD" id="cd01948">
    <property type="entry name" value="EAL"/>
    <property type="match status" value="1"/>
</dbReference>
<protein>
    <submittedName>
        <fullName evidence="3">EAL domain-containing protein</fullName>
    </submittedName>
</protein>
<dbReference type="Proteomes" id="UP001595528">
    <property type="component" value="Unassembled WGS sequence"/>
</dbReference>
<sequence length="637" mass="69888">MATVNPGARTKGGGSPARPARQAPDGRAERDRYAAFAFGGADLLLQASPRGQVRFAAGASEQLLGAPVTELIKLTILDLIVPEDRPFIRELVWLAGAGVRSTSVHVNLRLRPHRSSAAHGDHGGGQDGTPDSILCEVSCHAVRDRNSVHRGDLFFTLKAASARPPVHELFREAESGVFGLDGFQSVLEHRLQELHRGQTGPFRMTLIEVAGWSDLRDHVGMSQRNMFERRVGHLLRAISLNGDSAVKFSGERFGVLHGPTSAAALLEQRIGEIAATTNVSKALRVVPRSITVDRSMDYATASQTLGYTVQQFARAADRRAFAEEDDPEKAGKRTLETTSRRIQMAQSRIAAQEFKVAYQPIVRLDTGTRHHFEALIRLPDKEIAANPFEFIRFTEQTGLHCDLDMAILRTVIRKIEAVPSDQQCLPVAVNISGKSFSTSGFLEMILQELRNAGENSRYLMFEITETEPLDDLAAANARIQSIRKAGCQVCIDDFGAGEATMEYLRALDVDCAKIDGSYVRGDRADRKGQAFIGSMAALCNRLGIESVAEQVENDVTADLLRHLGVQYGQGWLWGKPEIDGDITGGSLVRNRSSKFSLANPFKARSASRPDEPDIKLPRARPKQKQKARRSALPSQLK</sequence>
<dbReference type="PANTHER" id="PTHR33121">
    <property type="entry name" value="CYCLIC DI-GMP PHOSPHODIESTERASE PDEF"/>
    <property type="match status" value="1"/>
</dbReference>
<dbReference type="InterPro" id="IPR050706">
    <property type="entry name" value="Cyclic-di-GMP_PDE-like"/>
</dbReference>
<dbReference type="SUPFAM" id="SSF55785">
    <property type="entry name" value="PYP-like sensor domain (PAS domain)"/>
    <property type="match status" value="1"/>
</dbReference>
<dbReference type="InterPro" id="IPR000014">
    <property type="entry name" value="PAS"/>
</dbReference>
<evidence type="ECO:0000313" key="4">
    <source>
        <dbReference type="Proteomes" id="UP001595528"/>
    </source>
</evidence>
<dbReference type="SUPFAM" id="SSF141868">
    <property type="entry name" value="EAL domain-like"/>
    <property type="match status" value="1"/>
</dbReference>
<reference evidence="4" key="1">
    <citation type="journal article" date="2019" name="Int. J. Syst. Evol. Microbiol.">
        <title>The Global Catalogue of Microorganisms (GCM) 10K type strain sequencing project: providing services to taxonomists for standard genome sequencing and annotation.</title>
        <authorList>
            <consortium name="The Broad Institute Genomics Platform"/>
            <consortium name="The Broad Institute Genome Sequencing Center for Infectious Disease"/>
            <person name="Wu L."/>
            <person name="Ma J."/>
        </authorList>
    </citation>
    <scope>NUCLEOTIDE SEQUENCE [LARGE SCALE GENOMIC DNA]</scope>
    <source>
        <strain evidence="4">KCTC 42964</strain>
    </source>
</reference>
<evidence type="ECO:0000313" key="3">
    <source>
        <dbReference type="EMBL" id="MFC3231347.1"/>
    </source>
</evidence>
<dbReference type="SMART" id="SM00052">
    <property type="entry name" value="EAL"/>
    <property type="match status" value="1"/>
</dbReference>
<feature type="region of interest" description="Disordered" evidence="1">
    <location>
        <begin position="599"/>
        <end position="637"/>
    </location>
</feature>
<dbReference type="InterPro" id="IPR000160">
    <property type="entry name" value="GGDEF_dom"/>
</dbReference>
<name>A0ABV7LAV9_9PROT</name>
<proteinExistence type="predicted"/>
<keyword evidence="4" id="KW-1185">Reference proteome</keyword>
<feature type="region of interest" description="Disordered" evidence="1">
    <location>
        <begin position="1"/>
        <end position="28"/>
    </location>
</feature>
<dbReference type="InterPro" id="IPR043128">
    <property type="entry name" value="Rev_trsase/Diguanyl_cyclase"/>
</dbReference>
<dbReference type="Gene3D" id="3.30.70.270">
    <property type="match status" value="1"/>
</dbReference>
<dbReference type="InterPro" id="IPR001633">
    <property type="entry name" value="EAL_dom"/>
</dbReference>
<evidence type="ECO:0000256" key="1">
    <source>
        <dbReference type="SAM" id="MobiDB-lite"/>
    </source>
</evidence>